<protein>
    <recommendedName>
        <fullName evidence="3">CCHC-type domain-containing protein</fullName>
    </recommendedName>
</protein>
<dbReference type="PANTHER" id="PTHR31286">
    <property type="entry name" value="GLYCINE-RICH CELL WALL STRUCTURAL PROTEIN 1.8-LIKE"/>
    <property type="match status" value="1"/>
</dbReference>
<proteinExistence type="predicted"/>
<dbReference type="InterPro" id="IPR036875">
    <property type="entry name" value="Znf_CCHC_sf"/>
</dbReference>
<dbReference type="GO" id="GO:0008270">
    <property type="term" value="F:zinc ion binding"/>
    <property type="evidence" value="ECO:0007669"/>
    <property type="project" value="UniProtKB-KW"/>
</dbReference>
<evidence type="ECO:0000313" key="4">
    <source>
        <dbReference type="EMBL" id="CAI0434843.1"/>
    </source>
</evidence>
<feature type="domain" description="CCHC-type" evidence="3">
    <location>
        <begin position="234"/>
        <end position="248"/>
    </location>
</feature>
<reference evidence="4" key="1">
    <citation type="submission" date="2022-08" db="EMBL/GenBank/DDBJ databases">
        <authorList>
            <person name="Gutierrez-Valencia J."/>
        </authorList>
    </citation>
    <scope>NUCLEOTIDE SEQUENCE</scope>
</reference>
<dbReference type="SUPFAM" id="SSF57756">
    <property type="entry name" value="Retrovirus zinc finger-like domains"/>
    <property type="match status" value="1"/>
</dbReference>
<dbReference type="InterPro" id="IPR025836">
    <property type="entry name" value="Zn_knuckle_CX2CX4HX4C"/>
</dbReference>
<dbReference type="PANTHER" id="PTHR31286:SF99">
    <property type="entry name" value="DUF4283 DOMAIN-CONTAINING PROTEIN"/>
    <property type="match status" value="1"/>
</dbReference>
<feature type="region of interest" description="Disordered" evidence="2">
    <location>
        <begin position="25"/>
        <end position="46"/>
    </location>
</feature>
<feature type="region of interest" description="Disordered" evidence="2">
    <location>
        <begin position="300"/>
        <end position="360"/>
    </location>
</feature>
<comment type="caution">
    <text evidence="4">The sequence shown here is derived from an EMBL/GenBank/DDBJ whole genome shotgun (WGS) entry which is preliminary data.</text>
</comment>
<keyword evidence="1" id="KW-0479">Metal-binding</keyword>
<evidence type="ECO:0000256" key="2">
    <source>
        <dbReference type="SAM" id="MobiDB-lite"/>
    </source>
</evidence>
<feature type="region of interest" description="Disordered" evidence="2">
    <location>
        <begin position="373"/>
        <end position="402"/>
    </location>
</feature>
<gene>
    <name evidence="4" type="ORF">LITE_LOCUS24436</name>
</gene>
<dbReference type="EMBL" id="CAMGYJ010000006">
    <property type="protein sequence ID" value="CAI0434843.1"/>
    <property type="molecule type" value="Genomic_DNA"/>
</dbReference>
<dbReference type="AlphaFoldDB" id="A0AAV0LKL4"/>
<feature type="compositionally biased region" description="Polar residues" evidence="2">
    <location>
        <begin position="462"/>
        <end position="483"/>
    </location>
</feature>
<keyword evidence="1" id="KW-0863">Zinc-finger</keyword>
<dbReference type="InterPro" id="IPR001878">
    <property type="entry name" value="Znf_CCHC"/>
</dbReference>
<dbReference type="PROSITE" id="PS50158">
    <property type="entry name" value="ZF_CCHC"/>
    <property type="match status" value="1"/>
</dbReference>
<dbReference type="Pfam" id="PF14111">
    <property type="entry name" value="DUF4283"/>
    <property type="match status" value="1"/>
</dbReference>
<feature type="region of interest" description="Disordered" evidence="2">
    <location>
        <begin position="456"/>
        <end position="519"/>
    </location>
</feature>
<organism evidence="4 5">
    <name type="scientific">Linum tenue</name>
    <dbReference type="NCBI Taxonomy" id="586396"/>
    <lineage>
        <taxon>Eukaryota</taxon>
        <taxon>Viridiplantae</taxon>
        <taxon>Streptophyta</taxon>
        <taxon>Embryophyta</taxon>
        <taxon>Tracheophyta</taxon>
        <taxon>Spermatophyta</taxon>
        <taxon>Magnoliopsida</taxon>
        <taxon>eudicotyledons</taxon>
        <taxon>Gunneridae</taxon>
        <taxon>Pentapetalae</taxon>
        <taxon>rosids</taxon>
        <taxon>fabids</taxon>
        <taxon>Malpighiales</taxon>
        <taxon>Linaceae</taxon>
        <taxon>Linum</taxon>
    </lineage>
</organism>
<dbReference type="InterPro" id="IPR040256">
    <property type="entry name" value="At4g02000-like"/>
</dbReference>
<evidence type="ECO:0000256" key="1">
    <source>
        <dbReference type="PROSITE-ProRule" id="PRU00047"/>
    </source>
</evidence>
<sequence length="519" mass="57907">MAWGIGRKKLFSEAVREETWYVEDSDSEDVAEAMREDVAEDSPVDEEDPRCPTICFTKGELRSYRREWRSAIVVKALGRSFPYPVIARRLNMLWAKNGPIQVTNRANRFLFVRFAHKIDYEHALTGGPWMLGDHYLTTQKWKKGFNPRTCTVSSTLVWVRLPDLPIELFNPQAVLRIVSKAGTPVRVDRATELGARGLFARACIEVDLTKPLLSKYNVEGVEYELQYEGLSNVCFECGSYGHQKSHCPTLHSEEPDTPQPRTEATHVAPHHAENYGEWMIAKRRERRPYQKQNFGYSDERFTRKHDSGRAQPTGSRFAVLGDDEGAEVPSKGGERTTARKDNMMAPLERGGNDTATGKTRHPQRVWVEKRGSYAGESNAETGTPMEGPITKEQVEKSNVRSQTSLRAGKGTFEGGNVTMDMDLQPIPNVKEGASANPLLVQVQETQMNLTRGEVIEEHGDNPLQQGDSTRTTLLDPSTNSMQPMHTKDMIDAVNKLASGNSGQAKLPMGSPPGASSSTN</sequence>
<dbReference type="Pfam" id="PF14392">
    <property type="entry name" value="zf-CCHC_4"/>
    <property type="match status" value="1"/>
</dbReference>
<accession>A0AAV0LKL4</accession>
<dbReference type="InterPro" id="IPR025558">
    <property type="entry name" value="DUF4283"/>
</dbReference>
<evidence type="ECO:0000259" key="3">
    <source>
        <dbReference type="PROSITE" id="PS50158"/>
    </source>
</evidence>
<feature type="compositionally biased region" description="Basic and acidic residues" evidence="2">
    <location>
        <begin position="332"/>
        <end position="342"/>
    </location>
</feature>
<keyword evidence="1" id="KW-0862">Zinc</keyword>
<dbReference type="GO" id="GO:0003676">
    <property type="term" value="F:nucleic acid binding"/>
    <property type="evidence" value="ECO:0007669"/>
    <property type="project" value="InterPro"/>
</dbReference>
<dbReference type="Proteomes" id="UP001154282">
    <property type="component" value="Unassembled WGS sequence"/>
</dbReference>
<evidence type="ECO:0000313" key="5">
    <source>
        <dbReference type="Proteomes" id="UP001154282"/>
    </source>
</evidence>
<keyword evidence="5" id="KW-1185">Reference proteome</keyword>
<name>A0AAV0LKL4_9ROSI</name>